<sequence>MWIETSVGKPEVPAYSEGGTEIIARQGMKNPGSRLISLVPCTRAVKTSGASLPAPILPLLRGQKRAREPT</sequence>
<proteinExistence type="predicted"/>
<organism evidence="1 2">
    <name type="scientific">Arthrobacter rhombi</name>
    <dbReference type="NCBI Taxonomy" id="71253"/>
    <lineage>
        <taxon>Bacteria</taxon>
        <taxon>Bacillati</taxon>
        <taxon>Actinomycetota</taxon>
        <taxon>Actinomycetes</taxon>
        <taxon>Micrococcales</taxon>
        <taxon>Micrococcaceae</taxon>
        <taxon>Arthrobacter</taxon>
    </lineage>
</organism>
<evidence type="ECO:0000313" key="2">
    <source>
        <dbReference type="Proteomes" id="UP000195913"/>
    </source>
</evidence>
<keyword evidence="2" id="KW-1185">Reference proteome</keyword>
<name>A0A1R4GVB3_9MICC</name>
<gene>
    <name evidence="1" type="ORF">FM101_14655</name>
</gene>
<accession>A0A1R4GVB3</accession>
<evidence type="ECO:0000313" key="1">
    <source>
        <dbReference type="EMBL" id="SJM72250.1"/>
    </source>
</evidence>
<dbReference type="EMBL" id="FUHW01000052">
    <property type="protein sequence ID" value="SJM72250.1"/>
    <property type="molecule type" value="Genomic_DNA"/>
</dbReference>
<dbReference type="AlphaFoldDB" id="A0A1R4GVB3"/>
<protein>
    <submittedName>
        <fullName evidence="1">Uncharacterized protein</fullName>
    </submittedName>
</protein>
<reference evidence="1 2" key="1">
    <citation type="submission" date="2017-02" db="EMBL/GenBank/DDBJ databases">
        <authorList>
            <person name="Peterson S.W."/>
        </authorList>
    </citation>
    <scope>NUCLEOTIDE SEQUENCE [LARGE SCALE GENOMIC DNA]</scope>
    <source>
        <strain evidence="1 2">B Ar 00.02</strain>
    </source>
</reference>
<dbReference type="Proteomes" id="UP000195913">
    <property type="component" value="Unassembled WGS sequence"/>
</dbReference>